<dbReference type="EMBL" id="CM020618">
    <property type="protein sequence ID" value="KAK1858427.1"/>
    <property type="molecule type" value="Genomic_DNA"/>
</dbReference>
<evidence type="ECO:0000313" key="2">
    <source>
        <dbReference type="Proteomes" id="UP000798662"/>
    </source>
</evidence>
<comment type="caution">
    <text evidence="1">The sequence shown here is derived from an EMBL/GenBank/DDBJ whole genome shotgun (WGS) entry which is preliminary data.</text>
</comment>
<accession>A0ACC3BKT3</accession>
<keyword evidence="2" id="KW-1185">Reference proteome</keyword>
<evidence type="ECO:0000313" key="1">
    <source>
        <dbReference type="EMBL" id="KAK1858427.1"/>
    </source>
</evidence>
<protein>
    <submittedName>
        <fullName evidence="1">Uncharacterized protein</fullName>
    </submittedName>
</protein>
<organism evidence="1 2">
    <name type="scientific">Pyropia yezoensis</name>
    <name type="common">Susabi-nori</name>
    <name type="synonym">Porphyra yezoensis</name>
    <dbReference type="NCBI Taxonomy" id="2788"/>
    <lineage>
        <taxon>Eukaryota</taxon>
        <taxon>Rhodophyta</taxon>
        <taxon>Bangiophyceae</taxon>
        <taxon>Bangiales</taxon>
        <taxon>Bangiaceae</taxon>
        <taxon>Pyropia</taxon>
    </lineage>
</organism>
<dbReference type="Proteomes" id="UP000798662">
    <property type="component" value="Chromosome 1"/>
</dbReference>
<proteinExistence type="predicted"/>
<reference evidence="1" key="1">
    <citation type="submission" date="2019-11" db="EMBL/GenBank/DDBJ databases">
        <title>Nori genome reveals adaptations in red seaweeds to the harsh intertidal environment.</title>
        <authorList>
            <person name="Wang D."/>
            <person name="Mao Y."/>
        </authorList>
    </citation>
    <scope>NUCLEOTIDE SEQUENCE</scope>
    <source>
        <tissue evidence="1">Gametophyte</tissue>
    </source>
</reference>
<sequence>MDSPVPAAFVAGPVLPLERPRWGGRTGLSVPRWPAAGRCCSRRRLVIGMSSPSHRSASSDGASPSPNPIFDAVAAVRSTAAVATVVAALSTAVVATPLVSPVAPAAAALTHERGISFNEPSALDGLDSSSAVVDLAGCLARGQERSLTKQLDALEAATGVRVRILTQNTVTPGLAVRDFWGLGDTPSSVLLVVDLRGGNILNFSVSDPVLRKLPDSFWVETTNRYGNLFYVREHGQDGAIIAAVESIKTCLTREGVCRVTPGIGADQLAVTLGCSAVGGAVAGAASRTGGKRFNGPWVLLFAPLWGIFFVSFGVGTVAAREGLASFDVGKEVAAFATAAAATWWWVPIRFGEGGQAAPERGDDDLL</sequence>
<name>A0ACC3BKT3_PYRYE</name>
<gene>
    <name evidence="1" type="ORF">I4F81_001032</name>
</gene>